<comment type="caution">
    <text evidence="1">The sequence shown here is derived from an EMBL/GenBank/DDBJ whole genome shotgun (WGS) entry which is preliminary data.</text>
</comment>
<name>A0ACC6P1U1_9BURK</name>
<evidence type="ECO:0000313" key="1">
    <source>
        <dbReference type="EMBL" id="MEJ7138187.1"/>
    </source>
</evidence>
<accession>A0ACC6P1U1</accession>
<evidence type="ECO:0000313" key="2">
    <source>
        <dbReference type="Proteomes" id="UP001364695"/>
    </source>
</evidence>
<proteinExistence type="predicted"/>
<sequence>MSIQIFGLSVSRGVAIGRAVRLGAGRLEVEHAFVTEADVPGELLRLRVARDEISAEITALRDDLPPDAPAELGALLEVHQMLLHDQVLIEAVKVWVRERHYNAEWALASQLDVLTQQFDEMDDPYLRERKMDLEQVVDRLVRRVRAGREVPPGAAPAPVDPVAAVQGAEPGEELILVAHDIGPADMMHFRRSVFRGFVTDVGGKTSHTAIVARSMDIPAVVGATEASALIRSDDLLVIDGDAGVVIVDPSPIVLEEYRYRQQHSRLDRDRLLRLRGTAAQTLDGVDISLHANIELPGDAATALAAGAAGIGLFRSEFLFMQRAGSLPGEEEQFQAYRSVCEAMGERPVTIRTIDIGADKPLERGSTDSRADRGLNPAMGLRAIRWSLAEPTMFLTQLRALLRASAHGRLRILVPMLMHVREALQVRQYLTQAQNELRAAGIPFDEAVPLGIMVEVPAAAIALDVLLPHADFVSIGTNDLIQYTLAVDRADEQVSDLYDPWHPAVLHLLQRTIALTHRAGKTASICGELAGDPQLTDLLLAMGLRQFSMHPSRLLPIKQQILRADCGKLEQALPDILSSSDPQATAQSLWRGATPLH</sequence>
<dbReference type="EC" id="2.7.3.9" evidence="1"/>
<dbReference type="Proteomes" id="UP001364695">
    <property type="component" value="Unassembled WGS sequence"/>
</dbReference>
<gene>
    <name evidence="1" type="primary">ptsP</name>
    <name evidence="1" type="ORF">RV045_07050</name>
</gene>
<organism evidence="1 2">
    <name type="scientific">Amphibiibacter pelophylacis</name>
    <dbReference type="NCBI Taxonomy" id="1799477"/>
    <lineage>
        <taxon>Bacteria</taxon>
        <taxon>Pseudomonadati</taxon>
        <taxon>Pseudomonadota</taxon>
        <taxon>Betaproteobacteria</taxon>
        <taxon>Burkholderiales</taxon>
        <taxon>Sphaerotilaceae</taxon>
        <taxon>Amphibiibacter</taxon>
    </lineage>
</organism>
<protein>
    <submittedName>
        <fullName evidence="1">Phosphoenolpyruvate--protein phosphotransferase</fullName>
        <ecNumber evidence="1">2.7.3.9</ecNumber>
    </submittedName>
</protein>
<dbReference type="EMBL" id="JAWDIE010000008">
    <property type="protein sequence ID" value="MEJ7138187.1"/>
    <property type="molecule type" value="Genomic_DNA"/>
</dbReference>
<reference evidence="1" key="1">
    <citation type="submission" date="2023-10" db="EMBL/GenBank/DDBJ databases">
        <title>Amphibacter perezi, gen. nov., sp. nov. a novel taxa of the family Comamonadaceae, class Betaproteobacteria isolated from the skin microbiota of Pelophylax perezi from different populations.</title>
        <authorList>
            <person name="Costa S."/>
            <person name="Proenca D.N."/>
            <person name="Lopes I."/>
            <person name="Morais P.V."/>
        </authorList>
    </citation>
    <scope>NUCLEOTIDE SEQUENCE</scope>
    <source>
        <strain evidence="1">SL12-8</strain>
    </source>
</reference>
<keyword evidence="2" id="KW-1185">Reference proteome</keyword>
<keyword evidence="1" id="KW-0808">Transferase</keyword>